<evidence type="ECO:0000256" key="1">
    <source>
        <dbReference type="SAM" id="MobiDB-lite"/>
    </source>
</evidence>
<reference evidence="2 3" key="1">
    <citation type="submission" date="2018-11" db="EMBL/GenBank/DDBJ databases">
        <title>The Potential of Streptomyces as Biocontrol Agents against the Tomato grey mould, Botrytis cinerea (Gray mold) Frontiers in Microbiology.</title>
        <authorList>
            <person name="Li D."/>
        </authorList>
    </citation>
    <scope>NUCLEOTIDE SEQUENCE [LARGE SCALE GENOMIC DNA]</scope>
    <source>
        <strain evidence="2 3">NEAU-LD23</strain>
    </source>
</reference>
<accession>A0A3M8X299</accession>
<comment type="caution">
    <text evidence="2">The sequence shown here is derived from an EMBL/GenBank/DDBJ whole genome shotgun (WGS) entry which is preliminary data.</text>
</comment>
<protein>
    <submittedName>
        <fullName evidence="2">4-hydroxythreonine-4-phosphate dehydrogenase</fullName>
    </submittedName>
</protein>
<organism evidence="2 3">
    <name type="scientific">Streptomyces botrytidirepellens</name>
    <dbReference type="NCBI Taxonomy" id="2486417"/>
    <lineage>
        <taxon>Bacteria</taxon>
        <taxon>Bacillati</taxon>
        <taxon>Actinomycetota</taxon>
        <taxon>Actinomycetes</taxon>
        <taxon>Kitasatosporales</taxon>
        <taxon>Streptomycetaceae</taxon>
        <taxon>Streptomyces</taxon>
    </lineage>
</organism>
<feature type="region of interest" description="Disordered" evidence="1">
    <location>
        <begin position="51"/>
        <end position="73"/>
    </location>
</feature>
<evidence type="ECO:0000313" key="3">
    <source>
        <dbReference type="Proteomes" id="UP000275401"/>
    </source>
</evidence>
<keyword evidence="3" id="KW-1185">Reference proteome</keyword>
<dbReference type="AlphaFoldDB" id="A0A3M8X299"/>
<feature type="compositionally biased region" description="Low complexity" evidence="1">
    <location>
        <begin position="56"/>
        <end position="66"/>
    </location>
</feature>
<name>A0A3M8X299_9ACTN</name>
<proteinExistence type="predicted"/>
<evidence type="ECO:0000313" key="2">
    <source>
        <dbReference type="EMBL" id="RNG34513.1"/>
    </source>
</evidence>
<gene>
    <name evidence="2" type="ORF">EEJ42_05070</name>
</gene>
<feature type="non-terminal residue" evidence="2">
    <location>
        <position position="73"/>
    </location>
</feature>
<feature type="compositionally biased region" description="Low complexity" evidence="1">
    <location>
        <begin position="18"/>
        <end position="28"/>
    </location>
</feature>
<sequence length="73" mass="7476">MTPPLPPPRPSASPPVSPYAVALADPSGTDAADVTEVTAAHDLIVDLDIFRPPPADAARAARTAPRAARRTAP</sequence>
<feature type="compositionally biased region" description="Pro residues" evidence="1">
    <location>
        <begin position="1"/>
        <end position="17"/>
    </location>
</feature>
<dbReference type="Proteomes" id="UP000275401">
    <property type="component" value="Unassembled WGS sequence"/>
</dbReference>
<feature type="region of interest" description="Disordered" evidence="1">
    <location>
        <begin position="1"/>
        <end position="28"/>
    </location>
</feature>
<dbReference type="EMBL" id="RIBZ01000068">
    <property type="protein sequence ID" value="RNG34513.1"/>
    <property type="molecule type" value="Genomic_DNA"/>
</dbReference>